<gene>
    <name evidence="6" type="ORF">M421DRAFT_50613</name>
</gene>
<dbReference type="Gene3D" id="3.40.50.300">
    <property type="entry name" value="P-loop containing nucleotide triphosphate hydrolases"/>
    <property type="match status" value="1"/>
</dbReference>
<organism evidence="6 7">
    <name type="scientific">Didymella exigua CBS 183.55</name>
    <dbReference type="NCBI Taxonomy" id="1150837"/>
    <lineage>
        <taxon>Eukaryota</taxon>
        <taxon>Fungi</taxon>
        <taxon>Dikarya</taxon>
        <taxon>Ascomycota</taxon>
        <taxon>Pezizomycotina</taxon>
        <taxon>Dothideomycetes</taxon>
        <taxon>Pleosporomycetidae</taxon>
        <taxon>Pleosporales</taxon>
        <taxon>Pleosporineae</taxon>
        <taxon>Didymellaceae</taxon>
        <taxon>Didymella</taxon>
    </lineage>
</organism>
<feature type="domain" description="Nephrocystin 3-like N-terminal" evidence="5">
    <location>
        <begin position="319"/>
        <end position="482"/>
    </location>
</feature>
<dbReference type="InterPro" id="IPR054471">
    <property type="entry name" value="GPIID_WHD"/>
</dbReference>
<dbReference type="AlphaFoldDB" id="A0A6A5S1V0"/>
<evidence type="ECO:0000259" key="5">
    <source>
        <dbReference type="Pfam" id="PF24883"/>
    </source>
</evidence>
<dbReference type="RefSeq" id="XP_033454111.1">
    <property type="nucleotide sequence ID" value="XM_033594846.1"/>
</dbReference>
<feature type="compositionally biased region" description="Low complexity" evidence="3">
    <location>
        <begin position="49"/>
        <end position="64"/>
    </location>
</feature>
<accession>A0A6A5S1V0</accession>
<feature type="repeat" description="ANK" evidence="2">
    <location>
        <begin position="831"/>
        <end position="859"/>
    </location>
</feature>
<dbReference type="PROSITE" id="PS50297">
    <property type="entry name" value="ANK_REP_REGION"/>
    <property type="match status" value="1"/>
</dbReference>
<dbReference type="GeneID" id="54352514"/>
<dbReference type="InterPro" id="IPR002110">
    <property type="entry name" value="Ankyrin_rpt"/>
</dbReference>
<dbReference type="SUPFAM" id="SSF52540">
    <property type="entry name" value="P-loop containing nucleoside triphosphate hydrolases"/>
    <property type="match status" value="1"/>
</dbReference>
<dbReference type="EMBL" id="ML978956">
    <property type="protein sequence ID" value="KAF1933863.1"/>
    <property type="molecule type" value="Genomic_DNA"/>
</dbReference>
<dbReference type="Gene3D" id="1.25.40.20">
    <property type="entry name" value="Ankyrin repeat-containing domain"/>
    <property type="match status" value="1"/>
</dbReference>
<feature type="domain" description="GPI inositol-deacylase winged helix" evidence="4">
    <location>
        <begin position="604"/>
        <end position="678"/>
    </location>
</feature>
<evidence type="ECO:0000313" key="7">
    <source>
        <dbReference type="Proteomes" id="UP000800082"/>
    </source>
</evidence>
<dbReference type="InterPro" id="IPR027417">
    <property type="entry name" value="P-loop_NTPase"/>
</dbReference>
<evidence type="ECO:0000256" key="1">
    <source>
        <dbReference type="ARBA" id="ARBA00022737"/>
    </source>
</evidence>
<reference evidence="6" key="1">
    <citation type="journal article" date="2020" name="Stud. Mycol.">
        <title>101 Dothideomycetes genomes: a test case for predicting lifestyles and emergence of pathogens.</title>
        <authorList>
            <person name="Haridas S."/>
            <person name="Albert R."/>
            <person name="Binder M."/>
            <person name="Bloem J."/>
            <person name="Labutti K."/>
            <person name="Salamov A."/>
            <person name="Andreopoulos B."/>
            <person name="Baker S."/>
            <person name="Barry K."/>
            <person name="Bills G."/>
            <person name="Bluhm B."/>
            <person name="Cannon C."/>
            <person name="Castanera R."/>
            <person name="Culley D."/>
            <person name="Daum C."/>
            <person name="Ezra D."/>
            <person name="Gonzalez J."/>
            <person name="Henrissat B."/>
            <person name="Kuo A."/>
            <person name="Liang C."/>
            <person name="Lipzen A."/>
            <person name="Lutzoni F."/>
            <person name="Magnuson J."/>
            <person name="Mondo S."/>
            <person name="Nolan M."/>
            <person name="Ohm R."/>
            <person name="Pangilinan J."/>
            <person name="Park H.-J."/>
            <person name="Ramirez L."/>
            <person name="Alfaro M."/>
            <person name="Sun H."/>
            <person name="Tritt A."/>
            <person name="Yoshinaga Y."/>
            <person name="Zwiers L.-H."/>
            <person name="Turgeon B."/>
            <person name="Goodwin S."/>
            <person name="Spatafora J."/>
            <person name="Crous P."/>
            <person name="Grigoriev I."/>
        </authorList>
    </citation>
    <scope>NUCLEOTIDE SEQUENCE</scope>
    <source>
        <strain evidence="6">CBS 183.55</strain>
    </source>
</reference>
<dbReference type="Pfam" id="PF22939">
    <property type="entry name" value="WHD_GPIID"/>
    <property type="match status" value="1"/>
</dbReference>
<dbReference type="OrthoDB" id="4772757at2759"/>
<evidence type="ECO:0000256" key="2">
    <source>
        <dbReference type="PROSITE-ProRule" id="PRU00023"/>
    </source>
</evidence>
<proteinExistence type="predicted"/>
<dbReference type="Pfam" id="PF12796">
    <property type="entry name" value="Ank_2"/>
    <property type="match status" value="1"/>
</dbReference>
<keyword evidence="2" id="KW-0040">ANK repeat</keyword>
<feature type="repeat" description="ANK" evidence="2">
    <location>
        <begin position="860"/>
        <end position="892"/>
    </location>
</feature>
<name>A0A6A5S1V0_9PLEO</name>
<evidence type="ECO:0000259" key="4">
    <source>
        <dbReference type="Pfam" id="PF22939"/>
    </source>
</evidence>
<dbReference type="SMART" id="SM00248">
    <property type="entry name" value="ANK"/>
    <property type="match status" value="3"/>
</dbReference>
<dbReference type="PANTHER" id="PTHR10039:SF14">
    <property type="entry name" value="NACHT DOMAIN-CONTAINING PROTEIN"/>
    <property type="match status" value="1"/>
</dbReference>
<dbReference type="Proteomes" id="UP000800082">
    <property type="component" value="Unassembled WGS sequence"/>
</dbReference>
<evidence type="ECO:0000256" key="3">
    <source>
        <dbReference type="SAM" id="MobiDB-lite"/>
    </source>
</evidence>
<dbReference type="InterPro" id="IPR036770">
    <property type="entry name" value="Ankyrin_rpt-contain_sf"/>
</dbReference>
<dbReference type="Pfam" id="PF24883">
    <property type="entry name" value="NPHP3_N"/>
    <property type="match status" value="1"/>
</dbReference>
<keyword evidence="7" id="KW-1185">Reference proteome</keyword>
<protein>
    <submittedName>
        <fullName evidence="6">Uncharacterized protein</fullName>
    </submittedName>
</protein>
<dbReference type="PROSITE" id="PS50088">
    <property type="entry name" value="ANK_REPEAT"/>
    <property type="match status" value="2"/>
</dbReference>
<evidence type="ECO:0000313" key="6">
    <source>
        <dbReference type="EMBL" id="KAF1933863.1"/>
    </source>
</evidence>
<dbReference type="SUPFAM" id="SSF48403">
    <property type="entry name" value="Ankyrin repeat"/>
    <property type="match status" value="1"/>
</dbReference>
<keyword evidence="1" id="KW-0677">Repeat</keyword>
<sequence>MRRRDRLQNRLRAFFASDITLSPPLAAPPSPLLPPAQQTPSLPSPLPSASPRLTTSSGGALASATSRSPLLEAALTKTLEKLPEGEKAAFLQASKTIDERTLLSGVRTYDAAHKSESSFRPHAERLSKFLVLLNKFTAGVAIGIQASPEVSSLVLGSVRVVIDLALNFTMYFSKLIDMVCTFEDYLGPLEEYAQAADINLVEKTVVRAYANVVDFGWKARRVFLDVNGDQRKWTSVRAFMRQHWETFETEFVSIKGDLQRHLDVLLHSVQALHFDVSRKAEESRLREEEKKERSAFLAWVSSIDFEKIHQDTYAKKHEQTCDWLTREPKYQQWVNGPASALLWCHGKPGIGKSVLASSVIEDLTAKNGLREDAAIGFAYYNYQNMQLKQLHQIVAALVKQLCRRKDRIPQNLLQTKHDGLSPSLVGTQERFVALVEDLCQVFVVFDALDECPEQERGGILAFITNIVTAQIGCHVKVFVTSRYEMDIAKAFEDKQIPTIQIRAENVAGDIEIFARSQVEKLQAGQHGKTLYITSVELKEKVIQTLAKKAEGMFLWVNLQLDSLCQASKAQKDQVVEAALEALPQGLSDTYVQILERIEVQHPYMRDLALNCLAWIIYARRPLSTRELQYALAINTNCTDRQDISLDPPQVIIEACGNLLEETSGAIRPIHYTVQEFFTPTVRGMPQHPMRTQLLDSKSVHERLSLACLRYIHLVAFDTPAGDAIDLYYRLQDNDLAGYACQSFDYHVSNCDPIPLDVVDQLERLFQHDSAYLAAILQIKILQDDYYLDNIWQRFNKMFFLVTPGTIVYSTSLYNIPTLGQRWIDQTPPMYALHLAASAGLTHAVIRLLKGGCDIDERDRSNSTPLYYTSFNGHLDILRSLLDKGAEVNAQGGRYGNALQAASNRGREQVVKMLLNAGAHKL</sequence>
<dbReference type="PANTHER" id="PTHR10039">
    <property type="entry name" value="AMELOGENIN"/>
    <property type="match status" value="1"/>
</dbReference>
<dbReference type="InterPro" id="IPR056884">
    <property type="entry name" value="NPHP3-like_N"/>
</dbReference>
<feature type="region of interest" description="Disordered" evidence="3">
    <location>
        <begin position="26"/>
        <end position="64"/>
    </location>
</feature>